<evidence type="ECO:0008006" key="4">
    <source>
        <dbReference type="Google" id="ProtNLM"/>
    </source>
</evidence>
<keyword evidence="3" id="KW-1185">Reference proteome</keyword>
<dbReference type="Gene3D" id="1.10.8.140">
    <property type="entry name" value="PDCD5-like"/>
    <property type="match status" value="1"/>
</dbReference>
<dbReference type="InterPro" id="IPR036883">
    <property type="entry name" value="PDCD5-like_sf"/>
</dbReference>
<dbReference type="SUPFAM" id="SSF46950">
    <property type="entry name" value="Double-stranded DNA-binding domain"/>
    <property type="match status" value="2"/>
</dbReference>
<dbReference type="Pfam" id="PF01984">
    <property type="entry name" value="dsDNA_bind"/>
    <property type="match status" value="2"/>
</dbReference>
<dbReference type="PANTHER" id="PTHR10840">
    <property type="entry name" value="PROGRAMMED CELL DEATH PROTEIN 5"/>
    <property type="match status" value="1"/>
</dbReference>
<evidence type="ECO:0000256" key="1">
    <source>
        <dbReference type="ARBA" id="ARBA00010490"/>
    </source>
</evidence>
<evidence type="ECO:0000313" key="2">
    <source>
        <dbReference type="EMBL" id="KAL3795949.1"/>
    </source>
</evidence>
<sequence>MSNIAPADVVPSELPDGFTLAGPGGAAGGGSGGAGSNSAADQAAQRDAHRQAILEQAMTPEALARLRRVKVGESEFRVFIIVYSRENLRCIYLAFFEIAFKNNFQCFDCAEKCYLMYDISNFFNPSPAPFLLNCSRTIKMVKRERASAVEAMIANMALQGKMDTKISEGKLIEMLEGIVGAQLQKNGDAGKISIQRKKYNFDSDDDDDDDLL</sequence>
<protein>
    <recommendedName>
        <fullName evidence="4">Programmed cell death protein 5</fullName>
    </recommendedName>
</protein>
<name>A0ABD3Q7K5_9STRA</name>
<comment type="caution">
    <text evidence="2">The sequence shown here is derived from an EMBL/GenBank/DDBJ whole genome shotgun (WGS) entry which is preliminary data.</text>
</comment>
<reference evidence="2 3" key="1">
    <citation type="submission" date="2024-10" db="EMBL/GenBank/DDBJ databases">
        <title>Updated reference genomes for cyclostephanoid diatoms.</title>
        <authorList>
            <person name="Roberts W.R."/>
            <person name="Alverson A.J."/>
        </authorList>
    </citation>
    <scope>NUCLEOTIDE SEQUENCE [LARGE SCALE GENOMIC DNA]</scope>
    <source>
        <strain evidence="2 3">AJA276-08</strain>
    </source>
</reference>
<dbReference type="Proteomes" id="UP001530315">
    <property type="component" value="Unassembled WGS sequence"/>
</dbReference>
<evidence type="ECO:0000313" key="3">
    <source>
        <dbReference type="Proteomes" id="UP001530315"/>
    </source>
</evidence>
<dbReference type="InterPro" id="IPR002836">
    <property type="entry name" value="PDCD5-like"/>
</dbReference>
<dbReference type="PANTHER" id="PTHR10840:SF0">
    <property type="entry name" value="PROGRAMMED CELL DEATH PROTEIN 5"/>
    <property type="match status" value="1"/>
</dbReference>
<accession>A0ABD3Q7K5</accession>
<dbReference type="EMBL" id="JALLAZ020000406">
    <property type="protein sequence ID" value="KAL3795949.1"/>
    <property type="molecule type" value="Genomic_DNA"/>
</dbReference>
<proteinExistence type="inferred from homology"/>
<gene>
    <name evidence="2" type="ORF">ACHAW5_004229</name>
</gene>
<comment type="similarity">
    <text evidence="1">Belongs to the PDCD5 family.</text>
</comment>
<dbReference type="AlphaFoldDB" id="A0ABD3Q7K5"/>
<organism evidence="2 3">
    <name type="scientific">Stephanodiscus triporus</name>
    <dbReference type="NCBI Taxonomy" id="2934178"/>
    <lineage>
        <taxon>Eukaryota</taxon>
        <taxon>Sar</taxon>
        <taxon>Stramenopiles</taxon>
        <taxon>Ochrophyta</taxon>
        <taxon>Bacillariophyta</taxon>
        <taxon>Coscinodiscophyceae</taxon>
        <taxon>Thalassiosirophycidae</taxon>
        <taxon>Stephanodiscales</taxon>
        <taxon>Stephanodiscaceae</taxon>
        <taxon>Stephanodiscus</taxon>
    </lineage>
</organism>